<gene>
    <name evidence="1" type="primary">kmt5a</name>
    <name evidence="1" type="ORF">DAT39_020979</name>
</gene>
<proteinExistence type="predicted"/>
<protein>
    <submittedName>
        <fullName evidence="1">N-lysine methyltransferase KMT5A</fullName>
    </submittedName>
</protein>
<evidence type="ECO:0000313" key="1">
    <source>
        <dbReference type="EMBL" id="KAF5889327.1"/>
    </source>
</evidence>
<keyword evidence="1" id="KW-0489">Methyltransferase</keyword>
<reference evidence="1" key="1">
    <citation type="submission" date="2020-07" db="EMBL/GenBank/DDBJ databases">
        <title>Clarias magur genome sequencing, assembly and annotation.</title>
        <authorList>
            <person name="Kushwaha B."/>
            <person name="Kumar R."/>
            <person name="Das P."/>
            <person name="Joshi C.G."/>
            <person name="Kumar D."/>
            <person name="Nagpure N.S."/>
            <person name="Pandey M."/>
            <person name="Agarwal S."/>
            <person name="Srivastava S."/>
            <person name="Singh M."/>
            <person name="Sahoo L."/>
            <person name="Jayasankar P."/>
            <person name="Meher P.K."/>
            <person name="Koringa P.G."/>
            <person name="Iquebal M.A."/>
            <person name="Das S.P."/>
            <person name="Bit A."/>
            <person name="Patnaik S."/>
            <person name="Patel N."/>
            <person name="Shah T.M."/>
            <person name="Hinsu A."/>
            <person name="Jena J.K."/>
        </authorList>
    </citation>
    <scope>NUCLEOTIDE SEQUENCE</scope>
    <source>
        <strain evidence="1">CIFAMagur01</strain>
        <tissue evidence="1">Testis</tissue>
    </source>
</reference>
<dbReference type="Proteomes" id="UP000727407">
    <property type="component" value="Unassembled WGS sequence"/>
</dbReference>
<comment type="caution">
    <text evidence="1">The sequence shown here is derived from an EMBL/GenBank/DDBJ whole genome shotgun (WGS) entry which is preliminary data.</text>
</comment>
<accession>A0A8J4U444</accession>
<keyword evidence="2" id="KW-1185">Reference proteome</keyword>
<sequence>MDGSVTEFGSLSRSTAGFLHVFWLGHSHCPKDLLNHHIRFTDYCLRRNAERKNVA</sequence>
<dbReference type="EMBL" id="QNUK01000826">
    <property type="protein sequence ID" value="KAF5889327.1"/>
    <property type="molecule type" value="Genomic_DNA"/>
</dbReference>
<dbReference type="AlphaFoldDB" id="A0A8J4U444"/>
<keyword evidence="1" id="KW-0808">Transferase</keyword>
<organism evidence="1 2">
    <name type="scientific">Clarias magur</name>
    <name type="common">Asian catfish</name>
    <name type="synonym">Macropteronotus magur</name>
    <dbReference type="NCBI Taxonomy" id="1594786"/>
    <lineage>
        <taxon>Eukaryota</taxon>
        <taxon>Metazoa</taxon>
        <taxon>Chordata</taxon>
        <taxon>Craniata</taxon>
        <taxon>Vertebrata</taxon>
        <taxon>Euteleostomi</taxon>
        <taxon>Actinopterygii</taxon>
        <taxon>Neopterygii</taxon>
        <taxon>Teleostei</taxon>
        <taxon>Ostariophysi</taxon>
        <taxon>Siluriformes</taxon>
        <taxon>Clariidae</taxon>
        <taxon>Clarias</taxon>
    </lineage>
</organism>
<dbReference type="GO" id="GO:0008168">
    <property type="term" value="F:methyltransferase activity"/>
    <property type="evidence" value="ECO:0007669"/>
    <property type="project" value="UniProtKB-KW"/>
</dbReference>
<dbReference type="GO" id="GO:0032259">
    <property type="term" value="P:methylation"/>
    <property type="evidence" value="ECO:0007669"/>
    <property type="project" value="UniProtKB-KW"/>
</dbReference>
<name>A0A8J4U444_CLAMG</name>
<evidence type="ECO:0000313" key="2">
    <source>
        <dbReference type="Proteomes" id="UP000727407"/>
    </source>
</evidence>